<comment type="caution">
    <text evidence="1">The sequence shown here is derived from an EMBL/GenBank/DDBJ whole genome shotgun (WGS) entry which is preliminary data.</text>
</comment>
<reference evidence="1 2" key="1">
    <citation type="submission" date="2024-04" db="EMBL/GenBank/DDBJ databases">
        <title>genome sequences of Mucor flavus KT1a and Helicostylum pulchrum KT1b strains isolated from the surface of a dry-aged beef.</title>
        <authorList>
            <person name="Toyotome T."/>
            <person name="Hosono M."/>
            <person name="Torimaru M."/>
            <person name="Fukuda K."/>
            <person name="Mikami N."/>
        </authorList>
    </citation>
    <scope>NUCLEOTIDE SEQUENCE [LARGE SCALE GENOMIC DNA]</scope>
    <source>
        <strain evidence="1 2">KT1a</strain>
    </source>
</reference>
<protein>
    <submittedName>
        <fullName evidence="1">Uncharacterized protein</fullName>
    </submittedName>
</protein>
<sequence length="371" mass="42293">MIQHHFPVSKVFSRPTLHSRSVMCANTSKQQCRTIVSSCAGVGSGGGFAFFSYGLPHSAMVGLGRNNGFGVAARQCSATKTPLTTFQQIAQQPNAIDRISPRIFSPAGIKMTQTPAAEENPKFVPFYSSQKDVSSSDEIEESKCTDKYHFVREFKNTTKGMADLLDTQVHVAHVVNVCCSNKRNKRKTGKISDSIVLHDNISYSRHIKRVKRRRNGAIISRFFRRPPDRTNHVYLLFDLNPDPFSSDWTTQGLELSFVDSLEVMARSYRLRVLELMNVLDELRLSGKKFRVVARHTELRIYFPSRDTLHSEVEAIAYLDRLGIQINRAFYTIVVESSDVNPFAQKDYFKDLHLFLDRTDSLMQSRNSHFRR</sequence>
<gene>
    <name evidence="1" type="ORF">MFLAVUS_002712</name>
</gene>
<keyword evidence="2" id="KW-1185">Reference proteome</keyword>
<accession>A0ABP9YR16</accession>
<evidence type="ECO:0000313" key="2">
    <source>
        <dbReference type="Proteomes" id="UP001473302"/>
    </source>
</evidence>
<evidence type="ECO:0000313" key="1">
    <source>
        <dbReference type="EMBL" id="GAA5809305.1"/>
    </source>
</evidence>
<dbReference type="Proteomes" id="UP001473302">
    <property type="component" value="Unassembled WGS sequence"/>
</dbReference>
<dbReference type="EMBL" id="BAABUK010000004">
    <property type="protein sequence ID" value="GAA5809305.1"/>
    <property type="molecule type" value="Genomic_DNA"/>
</dbReference>
<name>A0ABP9YR16_9FUNG</name>
<proteinExistence type="predicted"/>
<organism evidence="1 2">
    <name type="scientific">Mucor flavus</name>
    <dbReference type="NCBI Taxonomy" id="439312"/>
    <lineage>
        <taxon>Eukaryota</taxon>
        <taxon>Fungi</taxon>
        <taxon>Fungi incertae sedis</taxon>
        <taxon>Mucoromycota</taxon>
        <taxon>Mucoromycotina</taxon>
        <taxon>Mucoromycetes</taxon>
        <taxon>Mucorales</taxon>
        <taxon>Mucorineae</taxon>
        <taxon>Mucoraceae</taxon>
        <taxon>Mucor</taxon>
    </lineage>
</organism>